<sequence>MVVSALRGPKGHWGVLALSGLALVGLAFWHWRLSLSLLVGSLVMLGLYALRSRDLIQRWQDLRAWFRRGDRSLLVAIGSGAAATLGTYTLVSIWAESNQRWLATGAILQGLATLGLLSVLFWEWLNRRQEQQRSQFERDLSDIASPDSFKRLVGIRRLQSLMPQLDAEQTRLAVDYLRLALDQETVAIVREALLEALQGWGILRRLNDLSELSRSEASGDPSLHRNP</sequence>
<reference evidence="2" key="1">
    <citation type="submission" date="2021-02" db="EMBL/GenBank/DDBJ databases">
        <title>The CRISPR/cas machinery reduction and long-range gene transfer in the hot spring cyanobacterium Synechococcus.</title>
        <authorList>
            <person name="Dvorak P."/>
            <person name="Jahodarova E."/>
            <person name="Hasler P."/>
            <person name="Poulickova A."/>
        </authorList>
    </citation>
    <scope>NUCLEOTIDE SEQUENCE</scope>
    <source>
        <strain evidence="2">Rupite</strain>
    </source>
</reference>
<name>A0ABT0CEY0_THEVL</name>
<proteinExistence type="predicted"/>
<evidence type="ECO:0000256" key="1">
    <source>
        <dbReference type="SAM" id="Phobius"/>
    </source>
</evidence>
<accession>A0ABT0CEY0</accession>
<organism evidence="2 3">
    <name type="scientific">Thermostichus vulcanus str. 'Rupite'</name>
    <dbReference type="NCBI Taxonomy" id="2813851"/>
    <lineage>
        <taxon>Bacteria</taxon>
        <taxon>Bacillati</taxon>
        <taxon>Cyanobacteriota</taxon>
        <taxon>Cyanophyceae</taxon>
        <taxon>Thermostichales</taxon>
        <taxon>Thermostichaceae</taxon>
        <taxon>Thermostichus</taxon>
    </lineage>
</organism>
<comment type="caution">
    <text evidence="2">The sequence shown here is derived from an EMBL/GenBank/DDBJ whole genome shotgun (WGS) entry which is preliminary data.</text>
</comment>
<feature type="transmembrane region" description="Helical" evidence="1">
    <location>
        <begin position="35"/>
        <end position="51"/>
    </location>
</feature>
<keyword evidence="1" id="KW-0812">Transmembrane</keyword>
<keyword evidence="1" id="KW-0472">Membrane</keyword>
<protein>
    <submittedName>
        <fullName evidence="2">Uncharacterized protein</fullName>
    </submittedName>
</protein>
<keyword evidence="1" id="KW-1133">Transmembrane helix</keyword>
<dbReference type="EMBL" id="JAFIRA010000057">
    <property type="protein sequence ID" value="MCJ2544325.1"/>
    <property type="molecule type" value="Genomic_DNA"/>
</dbReference>
<feature type="transmembrane region" description="Helical" evidence="1">
    <location>
        <begin position="12"/>
        <end position="29"/>
    </location>
</feature>
<evidence type="ECO:0000313" key="3">
    <source>
        <dbReference type="Proteomes" id="UP000830835"/>
    </source>
</evidence>
<dbReference type="Proteomes" id="UP000830835">
    <property type="component" value="Unassembled WGS sequence"/>
</dbReference>
<feature type="transmembrane region" description="Helical" evidence="1">
    <location>
        <begin position="101"/>
        <end position="125"/>
    </location>
</feature>
<gene>
    <name evidence="2" type="ORF">JX360_15665</name>
</gene>
<evidence type="ECO:0000313" key="2">
    <source>
        <dbReference type="EMBL" id="MCJ2544325.1"/>
    </source>
</evidence>
<feature type="transmembrane region" description="Helical" evidence="1">
    <location>
        <begin position="72"/>
        <end position="95"/>
    </location>
</feature>
<keyword evidence="3" id="KW-1185">Reference proteome</keyword>